<dbReference type="Gramene" id="evm.model.04.396">
    <property type="protein sequence ID" value="cds.evm.model.04.396"/>
    <property type="gene ID" value="evm.TU.04.396"/>
</dbReference>
<accession>A0A803PHA5</accession>
<sequence>MVSTIIQGHILDGFVDGTRPFPPEFIPAETTDGQPEVMGCATLAALVRALENQFGAHSGAKMDEYRTLIQTTRKGMTPMTEYLKQKKMWADMLALAGNPYPEAHLVSNVTSSLGIEYLSIVVQVEEKPNISWHELQDLVLSFNNKLEDIVGFKWQHQIL</sequence>
<dbReference type="EnsemblPlants" id="evm.model.04.396">
    <property type="protein sequence ID" value="cds.evm.model.04.396"/>
    <property type="gene ID" value="evm.TU.04.396"/>
</dbReference>
<evidence type="ECO:0000313" key="1">
    <source>
        <dbReference type="EnsemblPlants" id="cds.evm.model.04.396"/>
    </source>
</evidence>
<reference evidence="1" key="2">
    <citation type="submission" date="2021-03" db="UniProtKB">
        <authorList>
            <consortium name="EnsemblPlants"/>
        </authorList>
    </citation>
    <scope>IDENTIFICATION</scope>
</reference>
<organism evidence="1 2">
    <name type="scientific">Cannabis sativa</name>
    <name type="common">Hemp</name>
    <name type="synonym">Marijuana</name>
    <dbReference type="NCBI Taxonomy" id="3483"/>
    <lineage>
        <taxon>Eukaryota</taxon>
        <taxon>Viridiplantae</taxon>
        <taxon>Streptophyta</taxon>
        <taxon>Embryophyta</taxon>
        <taxon>Tracheophyta</taxon>
        <taxon>Spermatophyta</taxon>
        <taxon>Magnoliopsida</taxon>
        <taxon>eudicotyledons</taxon>
        <taxon>Gunneridae</taxon>
        <taxon>Pentapetalae</taxon>
        <taxon>rosids</taxon>
        <taxon>fabids</taxon>
        <taxon>Rosales</taxon>
        <taxon>Cannabaceae</taxon>
        <taxon>Cannabis</taxon>
    </lineage>
</organism>
<dbReference type="PANTHER" id="PTHR47481">
    <property type="match status" value="1"/>
</dbReference>
<dbReference type="Proteomes" id="UP000596661">
    <property type="component" value="Chromosome 4"/>
</dbReference>
<proteinExistence type="predicted"/>
<dbReference type="AlphaFoldDB" id="A0A803PHA5"/>
<evidence type="ECO:0000313" key="2">
    <source>
        <dbReference type="Proteomes" id="UP000596661"/>
    </source>
</evidence>
<dbReference type="EMBL" id="UZAU01000358">
    <property type="status" value="NOT_ANNOTATED_CDS"/>
    <property type="molecule type" value="Genomic_DNA"/>
</dbReference>
<name>A0A803PHA5_CANSA</name>
<reference evidence="1" key="1">
    <citation type="submission" date="2018-11" db="EMBL/GenBank/DDBJ databases">
        <authorList>
            <person name="Grassa J C."/>
        </authorList>
    </citation>
    <scope>NUCLEOTIDE SEQUENCE [LARGE SCALE GENOMIC DNA]</scope>
</reference>
<keyword evidence="2" id="KW-1185">Reference proteome</keyword>
<dbReference type="PANTHER" id="PTHR47481:SF31">
    <property type="entry name" value="OS01G0873500 PROTEIN"/>
    <property type="match status" value="1"/>
</dbReference>
<protein>
    <submittedName>
        <fullName evidence="1">Uncharacterized protein</fullName>
    </submittedName>
</protein>